<name>A0A6V7LC42_9HYME</name>
<dbReference type="PANTHER" id="PTHR10009">
    <property type="entry name" value="PROTEIN YELLOW-RELATED"/>
    <property type="match status" value="1"/>
</dbReference>
<comment type="similarity">
    <text evidence="3">Belongs to the major royal jelly protein family.</text>
</comment>
<sequence>MKSVYLVLLLLLSVAYALVPYGLKNSPKSGIWGTNFGRAPILERYSWNILDWAYPDQTSRDAAIASGDYVPQNGLPVGIEVWRNKLFVTVPRWKNGQSFI</sequence>
<feature type="signal peptide" evidence="8">
    <location>
        <begin position="1"/>
        <end position="17"/>
    </location>
</feature>
<accession>A0A6V7LC42</accession>
<evidence type="ECO:0000256" key="6">
    <source>
        <dbReference type="ARBA" id="ARBA00022729"/>
    </source>
</evidence>
<comment type="subcellular location">
    <subcellularLocation>
        <location evidence="2">Secreted</location>
    </subcellularLocation>
</comment>
<dbReference type="InterPro" id="IPR011042">
    <property type="entry name" value="6-blade_b-propeller_TolB-like"/>
</dbReference>
<dbReference type="InterPro" id="IPR017996">
    <property type="entry name" value="MRJP/yellow-related"/>
</dbReference>
<evidence type="ECO:0000256" key="7">
    <source>
        <dbReference type="ARBA" id="ARBA00023180"/>
    </source>
</evidence>
<reference evidence="9" key="1">
    <citation type="submission" date="2020-07" db="EMBL/GenBank/DDBJ databases">
        <authorList>
            <person name="Ferguson B K."/>
        </authorList>
    </citation>
    <scope>NUCLEOTIDE SEQUENCE</scope>
    <source>
        <strain evidence="9">L06</strain>
    </source>
</reference>
<evidence type="ECO:0000256" key="8">
    <source>
        <dbReference type="SAM" id="SignalP"/>
    </source>
</evidence>
<evidence type="ECO:0000256" key="4">
    <source>
        <dbReference type="ARBA" id="ARBA00014360"/>
    </source>
</evidence>
<dbReference type="EMBL" id="CADCXW020000339">
    <property type="protein sequence ID" value="CAD1573962.1"/>
    <property type="molecule type" value="Genomic_DNA"/>
</dbReference>
<keyword evidence="6 8" id="KW-0732">Signal</keyword>
<organism evidence="9">
    <name type="scientific">Bracon brevicornis</name>
    <dbReference type="NCBI Taxonomy" id="1563983"/>
    <lineage>
        <taxon>Eukaryota</taxon>
        <taxon>Metazoa</taxon>
        <taxon>Ecdysozoa</taxon>
        <taxon>Arthropoda</taxon>
        <taxon>Hexapoda</taxon>
        <taxon>Insecta</taxon>
        <taxon>Pterygota</taxon>
        <taxon>Neoptera</taxon>
        <taxon>Endopterygota</taxon>
        <taxon>Hymenoptera</taxon>
        <taxon>Apocrita</taxon>
        <taxon>Ichneumonoidea</taxon>
        <taxon>Braconidae</taxon>
        <taxon>Braconinae</taxon>
        <taxon>Bracon</taxon>
    </lineage>
</organism>
<dbReference type="PANTHER" id="PTHR10009:SF14">
    <property type="entry name" value="PROTEIN YELLOW"/>
    <property type="match status" value="1"/>
</dbReference>
<evidence type="ECO:0000313" key="9">
    <source>
        <dbReference type="EMBL" id="CAD1573962.1"/>
    </source>
</evidence>
<evidence type="ECO:0000256" key="5">
    <source>
        <dbReference type="ARBA" id="ARBA00022525"/>
    </source>
</evidence>
<protein>
    <recommendedName>
        <fullName evidence="4">Protein yellow</fullName>
    </recommendedName>
</protein>
<keyword evidence="5" id="KW-0964">Secreted</keyword>
<evidence type="ECO:0000256" key="2">
    <source>
        <dbReference type="ARBA" id="ARBA00004613"/>
    </source>
</evidence>
<gene>
    <name evidence="9" type="ORF">BBRV_LOCUS102849</name>
</gene>
<feature type="chain" id="PRO_5027617564" description="Protein yellow" evidence="8">
    <location>
        <begin position="18"/>
        <end position="100"/>
    </location>
</feature>
<comment type="function">
    <text evidence="1">Controls the pigmentation pattern of the adult cuticle and larval mouth parts.</text>
</comment>
<dbReference type="GO" id="GO:0005576">
    <property type="term" value="C:extracellular region"/>
    <property type="evidence" value="ECO:0007669"/>
    <property type="project" value="UniProtKB-SubCell"/>
</dbReference>
<dbReference type="AlphaFoldDB" id="A0A6V7LC42"/>
<proteinExistence type="inferred from homology"/>
<dbReference type="Gene3D" id="2.120.10.30">
    <property type="entry name" value="TolB, C-terminal domain"/>
    <property type="match status" value="1"/>
</dbReference>
<evidence type="ECO:0000256" key="1">
    <source>
        <dbReference type="ARBA" id="ARBA00002855"/>
    </source>
</evidence>
<keyword evidence="7" id="KW-0325">Glycoprotein</keyword>
<evidence type="ECO:0000256" key="3">
    <source>
        <dbReference type="ARBA" id="ARBA00009127"/>
    </source>
</evidence>